<evidence type="ECO:0008006" key="3">
    <source>
        <dbReference type="Google" id="ProtNLM"/>
    </source>
</evidence>
<name>A0ABQ5CRE1_9ASTR</name>
<reference evidence="1" key="2">
    <citation type="submission" date="2022-01" db="EMBL/GenBank/DDBJ databases">
        <authorList>
            <person name="Yamashiro T."/>
            <person name="Shiraishi A."/>
            <person name="Satake H."/>
            <person name="Nakayama K."/>
        </authorList>
    </citation>
    <scope>NUCLEOTIDE SEQUENCE</scope>
</reference>
<proteinExistence type="predicted"/>
<evidence type="ECO:0000313" key="2">
    <source>
        <dbReference type="Proteomes" id="UP001151760"/>
    </source>
</evidence>
<protein>
    <recommendedName>
        <fullName evidence="3">Reverse transcriptase</fullName>
    </recommendedName>
</protein>
<sequence>MVSSSRIAIYVQSVTVIKEALEELKIASGLVPSLPKSTAYLCNVLNHIKISILHILPFEEGRLPVKYLGVPLVSSRLRIRDCKELIERVQSRVHDWKNKTLSIVGRLQLITSVLGSMHIYWASVFVLPSRVLLDIEQIMRGFLWCHGDITKGKAKVAWEVVCLPKDEGGLGIGRLDLFNSTLMVSHVWKLLSLKESLWVKWIHAYKLNGLHLAYNRDGANTSLWYDRLCDNGLLSARISNKDVFRVGLNLSTLVKDIIHDGAWNWPPKLLEKYPFLNSCLVPIVESSLDKLEWRSNGVSKAFSISQVWSTIRPRAAKVCLAKVIVVKTRDEAVMDMKMEIMERDYYYKLHELAFDFKKL</sequence>
<evidence type="ECO:0000313" key="1">
    <source>
        <dbReference type="EMBL" id="GJT28908.1"/>
    </source>
</evidence>
<gene>
    <name evidence="1" type="ORF">Tco_0909183</name>
</gene>
<keyword evidence="2" id="KW-1185">Reference proteome</keyword>
<organism evidence="1 2">
    <name type="scientific">Tanacetum coccineum</name>
    <dbReference type="NCBI Taxonomy" id="301880"/>
    <lineage>
        <taxon>Eukaryota</taxon>
        <taxon>Viridiplantae</taxon>
        <taxon>Streptophyta</taxon>
        <taxon>Embryophyta</taxon>
        <taxon>Tracheophyta</taxon>
        <taxon>Spermatophyta</taxon>
        <taxon>Magnoliopsida</taxon>
        <taxon>eudicotyledons</taxon>
        <taxon>Gunneridae</taxon>
        <taxon>Pentapetalae</taxon>
        <taxon>asterids</taxon>
        <taxon>campanulids</taxon>
        <taxon>Asterales</taxon>
        <taxon>Asteraceae</taxon>
        <taxon>Asteroideae</taxon>
        <taxon>Anthemideae</taxon>
        <taxon>Anthemidinae</taxon>
        <taxon>Tanacetum</taxon>
    </lineage>
</organism>
<dbReference type="PANTHER" id="PTHR33116">
    <property type="entry name" value="REVERSE TRANSCRIPTASE ZINC-BINDING DOMAIN-CONTAINING PROTEIN-RELATED-RELATED"/>
    <property type="match status" value="1"/>
</dbReference>
<dbReference type="PANTHER" id="PTHR33116:SF78">
    <property type="entry name" value="OS12G0587133 PROTEIN"/>
    <property type="match status" value="1"/>
</dbReference>
<accession>A0ABQ5CRE1</accession>
<comment type="caution">
    <text evidence="1">The sequence shown here is derived from an EMBL/GenBank/DDBJ whole genome shotgun (WGS) entry which is preliminary data.</text>
</comment>
<dbReference type="Proteomes" id="UP001151760">
    <property type="component" value="Unassembled WGS sequence"/>
</dbReference>
<dbReference type="EMBL" id="BQNB010014499">
    <property type="protein sequence ID" value="GJT28908.1"/>
    <property type="molecule type" value="Genomic_DNA"/>
</dbReference>
<reference evidence="1" key="1">
    <citation type="journal article" date="2022" name="Int. J. Mol. Sci.">
        <title>Draft Genome of Tanacetum Coccineum: Genomic Comparison of Closely Related Tanacetum-Family Plants.</title>
        <authorList>
            <person name="Yamashiro T."/>
            <person name="Shiraishi A."/>
            <person name="Nakayama K."/>
            <person name="Satake H."/>
        </authorList>
    </citation>
    <scope>NUCLEOTIDE SEQUENCE</scope>
</reference>